<feature type="non-terminal residue" evidence="2">
    <location>
        <position position="1"/>
    </location>
</feature>
<dbReference type="AlphaFoldDB" id="A0A0K2VKN6"/>
<keyword evidence="1" id="KW-0472">Membrane</keyword>
<name>A0A0K2VKN6_LEPSM</name>
<evidence type="ECO:0000256" key="1">
    <source>
        <dbReference type="SAM" id="Phobius"/>
    </source>
</evidence>
<accession>A0A0K2VKN6</accession>
<evidence type="ECO:0000313" key="2">
    <source>
        <dbReference type="EMBL" id="CDW50865.1"/>
    </source>
</evidence>
<keyword evidence="1" id="KW-0812">Transmembrane</keyword>
<reference evidence="2" key="1">
    <citation type="submission" date="2014-05" db="EMBL/GenBank/DDBJ databases">
        <authorList>
            <person name="Chronopoulou M."/>
        </authorList>
    </citation>
    <scope>NUCLEOTIDE SEQUENCE</scope>
    <source>
        <tissue evidence="2">Whole organism</tissue>
    </source>
</reference>
<organism evidence="2">
    <name type="scientific">Lepeophtheirus salmonis</name>
    <name type="common">Salmon louse</name>
    <name type="synonym">Caligus salmonis</name>
    <dbReference type="NCBI Taxonomy" id="72036"/>
    <lineage>
        <taxon>Eukaryota</taxon>
        <taxon>Metazoa</taxon>
        <taxon>Ecdysozoa</taxon>
        <taxon>Arthropoda</taxon>
        <taxon>Crustacea</taxon>
        <taxon>Multicrustacea</taxon>
        <taxon>Hexanauplia</taxon>
        <taxon>Copepoda</taxon>
        <taxon>Siphonostomatoida</taxon>
        <taxon>Caligidae</taxon>
        <taxon>Lepeophtheirus</taxon>
    </lineage>
</organism>
<feature type="transmembrane region" description="Helical" evidence="1">
    <location>
        <begin position="27"/>
        <end position="50"/>
    </location>
</feature>
<protein>
    <submittedName>
        <fullName evidence="2">Uncharacterized protein</fullName>
    </submittedName>
</protein>
<sequence>VSTIYKQLPISLSLPYFTIITDGTSSVSWYISILVIILFILIVIVEINNIGDLAPPFGFPFQFLTTRLSYFWVFPFLSVIINESCFILFKIRLGVG</sequence>
<keyword evidence="1" id="KW-1133">Transmembrane helix</keyword>
<proteinExistence type="predicted"/>
<dbReference type="EMBL" id="HACA01033504">
    <property type="protein sequence ID" value="CDW50865.1"/>
    <property type="molecule type" value="Transcribed_RNA"/>
</dbReference>
<feature type="transmembrane region" description="Helical" evidence="1">
    <location>
        <begin position="70"/>
        <end position="89"/>
    </location>
</feature>